<sequence>MSEINNPVGRLLDYMNAALRIKGDLVACDAWAALLQCEKDDPLAIAKGLREFSDLVDTCETALREHVTGDPSLYLAPLKNVRAMVSKFTFNQAWQACRNHIDAGTMQGLSFGHQNLSNSYPTADTQVQQDILAFVEKLEGLLKECLASDLSEELKALFVRHLEAIRASLLIYLAGGPDKIQEASDQAVGAFVKSLPSVESSSAEGQSLAKKVIEHFSSVNQILAKTHEMVALASPMIEKLLPLLH</sequence>
<name>A0A1V2K5W5_PSECE</name>
<evidence type="ECO:0000313" key="2">
    <source>
        <dbReference type="Proteomes" id="UP000189295"/>
    </source>
</evidence>
<evidence type="ECO:0000313" key="1">
    <source>
        <dbReference type="EMBL" id="ONH52830.1"/>
    </source>
</evidence>
<dbReference type="Proteomes" id="UP000189295">
    <property type="component" value="Unassembled WGS sequence"/>
</dbReference>
<dbReference type="AlphaFoldDB" id="A0A1V2K5W5"/>
<proteinExistence type="predicted"/>
<reference evidence="1 2" key="1">
    <citation type="submission" date="2016-10" db="EMBL/GenBank/DDBJ databases">
        <title>Pseudomonas lactis sp. nov. and Pseudomonas paralactis sp. nov., isolated from bovine raw milk.</title>
        <authorList>
            <person name="Von Neubeck M."/>
            <person name="Huptas C."/>
            <person name="Glueck C."/>
            <person name="Krewinkel M."/>
            <person name="Stoeckel M."/>
            <person name="Stressler T."/>
            <person name="Fischer L."/>
            <person name="Hinrichs J."/>
            <person name="Scherer S."/>
            <person name="Wenning M."/>
        </authorList>
    </citation>
    <scope>NUCLEOTIDE SEQUENCE [LARGE SCALE GENOMIC DNA]</scope>
    <source>
        <strain evidence="1 2">DSM 17516</strain>
    </source>
</reference>
<comment type="caution">
    <text evidence="1">The sequence shown here is derived from an EMBL/GenBank/DDBJ whole genome shotgun (WGS) entry which is preliminary data.</text>
</comment>
<gene>
    <name evidence="1" type="ORF">BLL36_18325</name>
</gene>
<dbReference type="EMBL" id="MNPW01000008">
    <property type="protein sequence ID" value="ONH52830.1"/>
    <property type="molecule type" value="Genomic_DNA"/>
</dbReference>
<organism evidence="1 2">
    <name type="scientific">Pseudomonas cedrina subsp. cedrina</name>
    <dbReference type="NCBI Taxonomy" id="76762"/>
    <lineage>
        <taxon>Bacteria</taxon>
        <taxon>Pseudomonadati</taxon>
        <taxon>Pseudomonadota</taxon>
        <taxon>Gammaproteobacteria</taxon>
        <taxon>Pseudomonadales</taxon>
        <taxon>Pseudomonadaceae</taxon>
        <taxon>Pseudomonas</taxon>
    </lineage>
</organism>
<dbReference type="OrthoDB" id="7065461at2"/>
<protein>
    <submittedName>
        <fullName evidence="1">Uncharacterized protein</fullName>
    </submittedName>
</protein>
<accession>A0A1V2K5W5</accession>
<dbReference type="RefSeq" id="WP_076952818.1">
    <property type="nucleotide sequence ID" value="NZ_MNPW01000008.1"/>
</dbReference>